<evidence type="ECO:0000313" key="5">
    <source>
        <dbReference type="Proteomes" id="UP001458946"/>
    </source>
</evidence>
<evidence type="ECO:0000313" key="4">
    <source>
        <dbReference type="EMBL" id="GAA5501471.1"/>
    </source>
</evidence>
<dbReference type="CDD" id="cd04301">
    <property type="entry name" value="NAT_SF"/>
    <property type="match status" value="1"/>
</dbReference>
<dbReference type="Proteomes" id="UP001458946">
    <property type="component" value="Unassembled WGS sequence"/>
</dbReference>
<dbReference type="PROSITE" id="PS51186">
    <property type="entry name" value="GNAT"/>
    <property type="match status" value="1"/>
</dbReference>
<proteinExistence type="predicted"/>
<dbReference type="PANTHER" id="PTHR43877">
    <property type="entry name" value="AMINOALKYLPHOSPHONATE N-ACETYLTRANSFERASE-RELATED-RELATED"/>
    <property type="match status" value="1"/>
</dbReference>
<evidence type="ECO:0000259" key="3">
    <source>
        <dbReference type="PROSITE" id="PS51186"/>
    </source>
</evidence>
<dbReference type="Gene3D" id="3.40.630.30">
    <property type="match status" value="1"/>
</dbReference>
<feature type="domain" description="N-acetyltransferase" evidence="3">
    <location>
        <begin position="7"/>
        <end position="175"/>
    </location>
</feature>
<gene>
    <name evidence="4" type="ORF">Dxin01_01203</name>
</gene>
<dbReference type="InterPro" id="IPR050832">
    <property type="entry name" value="Bact_Acetyltransf"/>
</dbReference>
<dbReference type="RefSeq" id="WP_353541437.1">
    <property type="nucleotide sequence ID" value="NZ_BAABRN010000009.1"/>
</dbReference>
<accession>A0ABP9VA40</accession>
<protein>
    <recommendedName>
        <fullName evidence="3">N-acetyltransferase domain-containing protein</fullName>
    </recommendedName>
</protein>
<dbReference type="EMBL" id="BAABRN010000009">
    <property type="protein sequence ID" value="GAA5501471.1"/>
    <property type="molecule type" value="Genomic_DNA"/>
</dbReference>
<name>A0ABP9VA40_9DEIO</name>
<comment type="caution">
    <text evidence="4">The sequence shown here is derived from an EMBL/GenBank/DDBJ whole genome shotgun (WGS) entry which is preliminary data.</text>
</comment>
<reference evidence="4 5" key="1">
    <citation type="submission" date="2024-02" db="EMBL/GenBank/DDBJ databases">
        <title>Deinococcus xinjiangensis NBRC 107630.</title>
        <authorList>
            <person name="Ichikawa N."/>
            <person name="Katano-Makiyama Y."/>
            <person name="Hidaka K."/>
        </authorList>
    </citation>
    <scope>NUCLEOTIDE SEQUENCE [LARGE SCALE GENOMIC DNA]</scope>
    <source>
        <strain evidence="4 5">NBRC 107630</strain>
    </source>
</reference>
<evidence type="ECO:0000256" key="1">
    <source>
        <dbReference type="ARBA" id="ARBA00022679"/>
    </source>
</evidence>
<evidence type="ECO:0000256" key="2">
    <source>
        <dbReference type="ARBA" id="ARBA00023315"/>
    </source>
</evidence>
<dbReference type="InterPro" id="IPR000182">
    <property type="entry name" value="GNAT_dom"/>
</dbReference>
<sequence>MDKSPPATIRAATPADAAGIAAVHTQSWRETYTGLIDAAFLERMTNPAARERRAASWVQTIERQLEQVFVAEQIDHLGRGEVVAFASVGPARDHADYDSELMTLYSFRRVQGQGLGKALLQAVAKAAGAGGAKNMALWVLAQNPTRGWYAAQGAREAGAKTDGDLQEIRMVWDDLAGLVG</sequence>
<dbReference type="Pfam" id="PF00583">
    <property type="entry name" value="Acetyltransf_1"/>
    <property type="match status" value="1"/>
</dbReference>
<keyword evidence="1" id="KW-0808">Transferase</keyword>
<dbReference type="SUPFAM" id="SSF55729">
    <property type="entry name" value="Acyl-CoA N-acyltransferases (Nat)"/>
    <property type="match status" value="1"/>
</dbReference>
<keyword evidence="5" id="KW-1185">Reference proteome</keyword>
<dbReference type="InterPro" id="IPR016181">
    <property type="entry name" value="Acyl_CoA_acyltransferase"/>
</dbReference>
<organism evidence="4 5">
    <name type="scientific">Deinococcus xinjiangensis</name>
    <dbReference type="NCBI Taxonomy" id="457454"/>
    <lineage>
        <taxon>Bacteria</taxon>
        <taxon>Thermotogati</taxon>
        <taxon>Deinococcota</taxon>
        <taxon>Deinococci</taxon>
        <taxon>Deinococcales</taxon>
        <taxon>Deinococcaceae</taxon>
        <taxon>Deinococcus</taxon>
    </lineage>
</organism>
<keyword evidence="2" id="KW-0012">Acyltransferase</keyword>